<dbReference type="AlphaFoldDB" id="A0A150GRI7"/>
<dbReference type="SUPFAM" id="SSF54928">
    <property type="entry name" value="RNA-binding domain, RBD"/>
    <property type="match status" value="1"/>
</dbReference>
<feature type="compositionally biased region" description="Low complexity" evidence="3">
    <location>
        <begin position="176"/>
        <end position="191"/>
    </location>
</feature>
<evidence type="ECO:0000256" key="2">
    <source>
        <dbReference type="PROSITE-ProRule" id="PRU00176"/>
    </source>
</evidence>
<sequence length="496" mass="50722">MSLFSNLFGGGGGPAGIFGATNKYKTEVTEAAPIVETKEVPKQRKKQKGGAGDDSLAAAEDKRSKPASASEPAKDDSAANGRGLGAKRTRAAAVDENTDTEARPSGKKSKRPAEAEVAAETTKAVEREGQQHGKKRKAAQEEAVPPAASDAKAAGKAAAAAARASRALQTSLEASAPKGKQPAPQGKPAAPKAKEQAAAKRKQQKQQPPSSDDEEEEEDEEDEDEEEHGDGDDEAMAAADDGDSDASGASSDDGDSDDGDGGGDDGEDDDDDEDEDGEEPATDDADAKADAGGAAEAAAAPVAKKPRLSPEEEAAKLARTVFVGNLPPSLASAKAGPKQLKRLFAGFGEVESVRLRAVPVKIDSGMPRRNAILSGRVDSERAPAAAYVVFKEPAAATAALAANMQEVEGHHIRVDRAAPPAAKKGTAAAAGKDAAGAGLFDPSRSVFVGNLPFQATDEELIGWVLGHAGAHPELAGAVEAVRLVRDRETSVGKSAA</sequence>
<dbReference type="STRING" id="33097.A0A150GRI7"/>
<evidence type="ECO:0000259" key="4">
    <source>
        <dbReference type="PROSITE" id="PS50102"/>
    </source>
</evidence>
<dbReference type="PANTHER" id="PTHR48024:SF55">
    <property type="entry name" value="RRM DOMAIN-CONTAINING PROTEIN"/>
    <property type="match status" value="1"/>
</dbReference>
<keyword evidence="6" id="KW-1185">Reference proteome</keyword>
<feature type="region of interest" description="Disordered" evidence="3">
    <location>
        <begin position="30"/>
        <end position="311"/>
    </location>
</feature>
<evidence type="ECO:0000256" key="3">
    <source>
        <dbReference type="SAM" id="MobiDB-lite"/>
    </source>
</evidence>
<evidence type="ECO:0000313" key="6">
    <source>
        <dbReference type="Proteomes" id="UP000075714"/>
    </source>
</evidence>
<dbReference type="Gene3D" id="3.30.70.330">
    <property type="match status" value="2"/>
</dbReference>
<keyword evidence="1 2" id="KW-0694">RNA-binding</keyword>
<evidence type="ECO:0000313" key="5">
    <source>
        <dbReference type="EMBL" id="KXZ52486.1"/>
    </source>
</evidence>
<gene>
    <name evidence="5" type="ORF">GPECTOR_9g530</name>
</gene>
<evidence type="ECO:0000256" key="1">
    <source>
        <dbReference type="ARBA" id="ARBA00022884"/>
    </source>
</evidence>
<accession>A0A150GRI7</accession>
<dbReference type="GO" id="GO:0005634">
    <property type="term" value="C:nucleus"/>
    <property type="evidence" value="ECO:0007669"/>
    <property type="project" value="TreeGrafter"/>
</dbReference>
<dbReference type="GO" id="GO:0003723">
    <property type="term" value="F:RNA binding"/>
    <property type="evidence" value="ECO:0007669"/>
    <property type="project" value="UniProtKB-UniRule"/>
</dbReference>
<feature type="domain" description="RRM" evidence="4">
    <location>
        <begin position="319"/>
        <end position="419"/>
    </location>
</feature>
<dbReference type="InterPro" id="IPR000504">
    <property type="entry name" value="RRM_dom"/>
</dbReference>
<dbReference type="Proteomes" id="UP000075714">
    <property type="component" value="Unassembled WGS sequence"/>
</dbReference>
<organism evidence="5 6">
    <name type="scientific">Gonium pectorale</name>
    <name type="common">Green alga</name>
    <dbReference type="NCBI Taxonomy" id="33097"/>
    <lineage>
        <taxon>Eukaryota</taxon>
        <taxon>Viridiplantae</taxon>
        <taxon>Chlorophyta</taxon>
        <taxon>core chlorophytes</taxon>
        <taxon>Chlorophyceae</taxon>
        <taxon>CS clade</taxon>
        <taxon>Chlamydomonadales</taxon>
        <taxon>Volvocaceae</taxon>
        <taxon>Gonium</taxon>
    </lineage>
</organism>
<comment type="caution">
    <text evidence="5">The sequence shown here is derived from an EMBL/GenBank/DDBJ whole genome shotgun (WGS) entry which is preliminary data.</text>
</comment>
<feature type="compositionally biased region" description="Acidic residues" evidence="3">
    <location>
        <begin position="252"/>
        <end position="284"/>
    </location>
</feature>
<dbReference type="EMBL" id="LSYV01000010">
    <property type="protein sequence ID" value="KXZ52486.1"/>
    <property type="molecule type" value="Genomic_DNA"/>
</dbReference>
<dbReference type="InterPro" id="IPR050886">
    <property type="entry name" value="RNA-binding_reg"/>
</dbReference>
<dbReference type="PANTHER" id="PTHR48024">
    <property type="entry name" value="GEO13361P1-RELATED"/>
    <property type="match status" value="1"/>
</dbReference>
<dbReference type="OrthoDB" id="442677at2759"/>
<dbReference type="CDD" id="cd12394">
    <property type="entry name" value="RRM1_RBM34"/>
    <property type="match status" value="1"/>
</dbReference>
<proteinExistence type="predicted"/>
<dbReference type="InterPro" id="IPR012677">
    <property type="entry name" value="Nucleotide-bd_a/b_plait_sf"/>
</dbReference>
<feature type="compositionally biased region" description="Acidic residues" evidence="3">
    <location>
        <begin position="211"/>
        <end position="244"/>
    </location>
</feature>
<reference evidence="6" key="1">
    <citation type="journal article" date="2016" name="Nat. Commun.">
        <title>The Gonium pectorale genome demonstrates co-option of cell cycle regulation during the evolution of multicellularity.</title>
        <authorList>
            <person name="Hanschen E.R."/>
            <person name="Marriage T.N."/>
            <person name="Ferris P.J."/>
            <person name="Hamaji T."/>
            <person name="Toyoda A."/>
            <person name="Fujiyama A."/>
            <person name="Neme R."/>
            <person name="Noguchi H."/>
            <person name="Minakuchi Y."/>
            <person name="Suzuki M."/>
            <person name="Kawai-Toyooka H."/>
            <person name="Smith D.R."/>
            <person name="Sparks H."/>
            <person name="Anderson J."/>
            <person name="Bakaric R."/>
            <person name="Luria V."/>
            <person name="Karger A."/>
            <person name="Kirschner M.W."/>
            <person name="Durand P.M."/>
            <person name="Michod R.E."/>
            <person name="Nozaki H."/>
            <person name="Olson B.J."/>
        </authorList>
    </citation>
    <scope>NUCLEOTIDE SEQUENCE [LARGE SCALE GENOMIC DNA]</scope>
    <source>
        <strain evidence="6">NIES-2863</strain>
    </source>
</reference>
<feature type="region of interest" description="Disordered" evidence="3">
    <location>
        <begin position="1"/>
        <end position="20"/>
    </location>
</feature>
<feature type="compositionally biased region" description="Low complexity" evidence="3">
    <location>
        <begin position="290"/>
        <end position="303"/>
    </location>
</feature>
<dbReference type="PROSITE" id="PS50102">
    <property type="entry name" value="RRM"/>
    <property type="match status" value="1"/>
</dbReference>
<protein>
    <recommendedName>
        <fullName evidence="4">RRM domain-containing protein</fullName>
    </recommendedName>
</protein>
<dbReference type="SMART" id="SM00360">
    <property type="entry name" value="RRM"/>
    <property type="match status" value="1"/>
</dbReference>
<name>A0A150GRI7_GONPE</name>
<dbReference type="InterPro" id="IPR035979">
    <property type="entry name" value="RBD_domain_sf"/>
</dbReference>
<feature type="compositionally biased region" description="Low complexity" evidence="3">
    <location>
        <begin position="147"/>
        <end position="167"/>
    </location>
</feature>